<evidence type="ECO:0000259" key="12">
    <source>
        <dbReference type="Pfam" id="PF07715"/>
    </source>
</evidence>
<dbReference type="Pfam" id="PF00593">
    <property type="entry name" value="TonB_dep_Rec_b-barrel"/>
    <property type="match status" value="1"/>
</dbReference>
<dbReference type="InterPro" id="IPR039426">
    <property type="entry name" value="TonB-dep_rcpt-like"/>
</dbReference>
<accession>A0A428KAB2</accession>
<dbReference type="RefSeq" id="WP_125437456.1">
    <property type="nucleotide sequence ID" value="NZ_RWIU01000003.1"/>
</dbReference>
<evidence type="ECO:0000313" key="13">
    <source>
        <dbReference type="EMBL" id="RSK43377.1"/>
    </source>
</evidence>
<dbReference type="OrthoDB" id="9768177at2"/>
<keyword evidence="5 9" id="KW-0798">TonB box</keyword>
<gene>
    <name evidence="13" type="ORF">EI293_10790</name>
</gene>
<evidence type="ECO:0000256" key="1">
    <source>
        <dbReference type="ARBA" id="ARBA00004571"/>
    </source>
</evidence>
<reference evidence="13 14" key="1">
    <citation type="submission" date="2018-12" db="EMBL/GenBank/DDBJ databases">
        <authorList>
            <person name="Feng G."/>
            <person name="Zhu H."/>
        </authorList>
    </citation>
    <scope>NUCLEOTIDE SEQUENCE [LARGE SCALE GENOMIC DNA]</scope>
    <source>
        <strain evidence="13 14">LMG 26000</strain>
    </source>
</reference>
<dbReference type="InterPro" id="IPR012910">
    <property type="entry name" value="Plug_dom"/>
</dbReference>
<evidence type="ECO:0000256" key="7">
    <source>
        <dbReference type="ARBA" id="ARBA00023237"/>
    </source>
</evidence>
<dbReference type="SUPFAM" id="SSF56935">
    <property type="entry name" value="Porins"/>
    <property type="match status" value="1"/>
</dbReference>
<comment type="subcellular location">
    <subcellularLocation>
        <location evidence="1 8">Cell outer membrane</location>
        <topology evidence="1 8">Multi-pass membrane protein</topology>
    </subcellularLocation>
</comment>
<dbReference type="Pfam" id="PF07715">
    <property type="entry name" value="Plug"/>
    <property type="match status" value="1"/>
</dbReference>
<dbReference type="InterPro" id="IPR036942">
    <property type="entry name" value="Beta-barrel_TonB_sf"/>
</dbReference>
<evidence type="ECO:0000256" key="2">
    <source>
        <dbReference type="ARBA" id="ARBA00022448"/>
    </source>
</evidence>
<dbReference type="NCBIfam" id="TIGR04057">
    <property type="entry name" value="SusC_RagA_signa"/>
    <property type="match status" value="1"/>
</dbReference>
<dbReference type="InterPro" id="IPR023996">
    <property type="entry name" value="TonB-dep_OMP_SusC/RagA"/>
</dbReference>
<keyword evidence="4 8" id="KW-0812">Transmembrane</keyword>
<dbReference type="EMBL" id="RWIU01000003">
    <property type="protein sequence ID" value="RSK43377.1"/>
    <property type="molecule type" value="Genomic_DNA"/>
</dbReference>
<evidence type="ECO:0000256" key="9">
    <source>
        <dbReference type="RuleBase" id="RU003357"/>
    </source>
</evidence>
<evidence type="ECO:0000256" key="5">
    <source>
        <dbReference type="ARBA" id="ARBA00023077"/>
    </source>
</evidence>
<dbReference type="Pfam" id="PF13715">
    <property type="entry name" value="CarbopepD_reg_2"/>
    <property type="match status" value="1"/>
</dbReference>
<proteinExistence type="inferred from homology"/>
<evidence type="ECO:0000256" key="4">
    <source>
        <dbReference type="ARBA" id="ARBA00022692"/>
    </source>
</evidence>
<evidence type="ECO:0000256" key="8">
    <source>
        <dbReference type="PROSITE-ProRule" id="PRU01360"/>
    </source>
</evidence>
<dbReference type="Proteomes" id="UP000270291">
    <property type="component" value="Unassembled WGS sequence"/>
</dbReference>
<dbReference type="NCBIfam" id="TIGR04056">
    <property type="entry name" value="OMP_RagA_SusC"/>
    <property type="match status" value="1"/>
</dbReference>
<feature type="signal peptide" evidence="10">
    <location>
        <begin position="1"/>
        <end position="25"/>
    </location>
</feature>
<feature type="chain" id="PRO_5019083943" evidence="10">
    <location>
        <begin position="26"/>
        <end position="1000"/>
    </location>
</feature>
<feature type="domain" description="TonB-dependent receptor plug" evidence="12">
    <location>
        <begin position="126"/>
        <end position="241"/>
    </location>
</feature>
<comment type="caution">
    <text evidence="13">The sequence shown here is derived from an EMBL/GenBank/DDBJ whole genome shotgun (WGS) entry which is preliminary data.</text>
</comment>
<dbReference type="AlphaFoldDB" id="A0A428KAB2"/>
<dbReference type="Gene3D" id="2.40.170.20">
    <property type="entry name" value="TonB-dependent receptor, beta-barrel domain"/>
    <property type="match status" value="1"/>
</dbReference>
<comment type="similarity">
    <text evidence="8 9">Belongs to the TonB-dependent receptor family.</text>
</comment>
<name>A0A428KAB2_9BACT</name>
<dbReference type="InterPro" id="IPR037066">
    <property type="entry name" value="Plug_dom_sf"/>
</dbReference>
<organism evidence="13 14">
    <name type="scientific">Hymenobacter perfusus</name>
    <dbReference type="NCBI Taxonomy" id="1236770"/>
    <lineage>
        <taxon>Bacteria</taxon>
        <taxon>Pseudomonadati</taxon>
        <taxon>Bacteroidota</taxon>
        <taxon>Cytophagia</taxon>
        <taxon>Cytophagales</taxon>
        <taxon>Hymenobacteraceae</taxon>
        <taxon>Hymenobacter</taxon>
    </lineage>
</organism>
<dbReference type="Gene3D" id="2.170.130.10">
    <property type="entry name" value="TonB-dependent receptor, plug domain"/>
    <property type="match status" value="1"/>
</dbReference>
<dbReference type="FunFam" id="2.170.130.10:FF:000008">
    <property type="entry name" value="SusC/RagA family TonB-linked outer membrane protein"/>
    <property type="match status" value="1"/>
</dbReference>
<dbReference type="Gene3D" id="2.60.40.1120">
    <property type="entry name" value="Carboxypeptidase-like, regulatory domain"/>
    <property type="match status" value="1"/>
</dbReference>
<dbReference type="PROSITE" id="PS52016">
    <property type="entry name" value="TONB_DEPENDENT_REC_3"/>
    <property type="match status" value="1"/>
</dbReference>
<keyword evidence="3 8" id="KW-1134">Transmembrane beta strand</keyword>
<evidence type="ECO:0000313" key="14">
    <source>
        <dbReference type="Proteomes" id="UP000270291"/>
    </source>
</evidence>
<dbReference type="InterPro" id="IPR008969">
    <property type="entry name" value="CarboxyPept-like_regulatory"/>
</dbReference>
<keyword evidence="6 8" id="KW-0472">Membrane</keyword>
<keyword evidence="10" id="KW-0732">Signal</keyword>
<dbReference type="InterPro" id="IPR023997">
    <property type="entry name" value="TonB-dep_OMP_SusC/RagA_CS"/>
</dbReference>
<dbReference type="GO" id="GO:0009279">
    <property type="term" value="C:cell outer membrane"/>
    <property type="evidence" value="ECO:0007669"/>
    <property type="project" value="UniProtKB-SubCell"/>
</dbReference>
<protein>
    <submittedName>
        <fullName evidence="13">SusC/RagA family TonB-linked outer membrane protein</fullName>
    </submittedName>
</protein>
<dbReference type="InterPro" id="IPR000531">
    <property type="entry name" value="Beta-barrel_TonB"/>
</dbReference>
<feature type="domain" description="TonB-dependent receptor-like beta-barrel" evidence="11">
    <location>
        <begin position="406"/>
        <end position="964"/>
    </location>
</feature>
<sequence>MKHPYLAKLALPVLLAGASVSSAYAQGIGTVSGRVLDEKGEGMPGVTVLIEGTSLGGSTNSDGSFSIQNVPSGPHTLIMSFVGYTTQRQTISVTAGQNTAVSSLTLSENTTLLNEAVVVGYGVQRKQDITGAVTSVQAKDFVKGQVTNPEQLVQGKIAGVSITTGGGAPGSASTVRIRGNSSLNASNDPLYIIDGVPVDKDGISGASNPLTLINPNDIESVTVLKDASALAIYGNRASNGVILITTKKGLQGEKLTVNLSSQTSVSSRTKTYDVLNAQQLADIVRANGSTTQIGTLGSASTNWQDEIFRTAATYDNSVSLTGSAAKIPFRVSYGNLYQEGIVITNKLKRNSGSISLSPMLFDDHLRIDINAKGTQIDNRFIDGGQIGNAVLFDPTQPVRSAEARYAPYGGYFQFLQANGNPLGQAIGNPVAALENTNNVSDVKRLIGNVQFDYKIHGVEGLRANLNLATDIARGEGSATTNPFDFGNFNAQDRTDPNRSGRFTQYNQKKDMRLLEGYLAYGKQFGGTRFDIQAGHSYQDFVNKGDNFLAYRFDRTTLVNPDDRLIVPGYYSKLVLLSFFGRTTLNVKDRYLLTATVRNDNTSRFADGNRSGIFPALGLGWRLKGEEFLANSSTISELKLRAGWGRTGQQDVGGTYDYLPRYVLGNSAAQYNGVTTLRPSGYNEGLRWETTATWNAGLDYGFFDNRVSGSLDVYERTSEDLLSFVDVPAGANLTNQLNANIGSLRNRGIELNLNLAPVRSTDWNWDVNFNAAYNKTKITELGDQAPGFQGYLTGGIPGGTGSNIQINSVGSPNNTFFVRQQVYDSNGRPVEGVYVDRNGDGIISNLDNYKYKQAAPLAVLGFSSNLAYRKVNLSFLLRGNVGNYVYNSVSANLGNFSNAQGSTQYLINLPTSIYNTGFNTQQLFSDYYMENASFLRCENVTLGYNVGKIFTEKANLRLSAAVQNVFLVTKYDGLDPEISGGIDNNFYPRARTFTFGVNVGF</sequence>
<keyword evidence="2 8" id="KW-0813">Transport</keyword>
<evidence type="ECO:0000256" key="3">
    <source>
        <dbReference type="ARBA" id="ARBA00022452"/>
    </source>
</evidence>
<keyword evidence="14" id="KW-1185">Reference proteome</keyword>
<evidence type="ECO:0000256" key="10">
    <source>
        <dbReference type="SAM" id="SignalP"/>
    </source>
</evidence>
<keyword evidence="7 8" id="KW-0998">Cell outer membrane</keyword>
<evidence type="ECO:0000259" key="11">
    <source>
        <dbReference type="Pfam" id="PF00593"/>
    </source>
</evidence>
<dbReference type="SUPFAM" id="SSF49464">
    <property type="entry name" value="Carboxypeptidase regulatory domain-like"/>
    <property type="match status" value="1"/>
</dbReference>
<evidence type="ECO:0000256" key="6">
    <source>
        <dbReference type="ARBA" id="ARBA00023136"/>
    </source>
</evidence>